<dbReference type="OrthoDB" id="4757095at2759"/>
<dbReference type="InterPro" id="IPR056632">
    <property type="entry name" value="DUF7730"/>
</dbReference>
<name>A0A6A6GRH8_9PEZI</name>
<dbReference type="Proteomes" id="UP000799538">
    <property type="component" value="Unassembled WGS sequence"/>
</dbReference>
<protein>
    <recommendedName>
        <fullName evidence="1">DUF7730 domain-containing protein</fullName>
    </recommendedName>
</protein>
<gene>
    <name evidence="2" type="ORF">BDZ85DRAFT_255581</name>
</gene>
<evidence type="ECO:0000313" key="3">
    <source>
        <dbReference type="Proteomes" id="UP000799538"/>
    </source>
</evidence>
<dbReference type="EMBL" id="ML992501">
    <property type="protein sequence ID" value="KAF2228198.1"/>
    <property type="molecule type" value="Genomic_DNA"/>
</dbReference>
<keyword evidence="3" id="KW-1185">Reference proteome</keyword>
<evidence type="ECO:0000313" key="2">
    <source>
        <dbReference type="EMBL" id="KAF2228198.1"/>
    </source>
</evidence>
<proteinExistence type="predicted"/>
<feature type="domain" description="DUF7730" evidence="1">
    <location>
        <begin position="2"/>
        <end position="82"/>
    </location>
</feature>
<evidence type="ECO:0000259" key="1">
    <source>
        <dbReference type="Pfam" id="PF24864"/>
    </source>
</evidence>
<dbReference type="AlphaFoldDB" id="A0A6A6GRH8"/>
<sequence>MVYGLNTFIILQSCVLDRLPTFLLPQRCNAIRTMRLRILQDHWSEDKAWDVRRACNCTISYSTWQDMWSVLTAMDGLRDICVWSYGYIATWPGDEDPGGGLSARMHPDFSDRIMDRAEIRLIWPYDAKPVRIEGFEYQGKDLHICDHFGLHMQQRYIKRHTITAGSAGFAVSDDG</sequence>
<accession>A0A6A6GRH8</accession>
<dbReference type="Pfam" id="PF24864">
    <property type="entry name" value="DUF7730"/>
    <property type="match status" value="1"/>
</dbReference>
<reference evidence="3" key="1">
    <citation type="journal article" date="2020" name="Stud. Mycol.">
        <title>101 Dothideomycetes genomes: A test case for predicting lifestyles and emergence of pathogens.</title>
        <authorList>
            <person name="Haridas S."/>
            <person name="Albert R."/>
            <person name="Binder M."/>
            <person name="Bloem J."/>
            <person name="LaButti K."/>
            <person name="Salamov A."/>
            <person name="Andreopoulos B."/>
            <person name="Baker S."/>
            <person name="Barry K."/>
            <person name="Bills G."/>
            <person name="Bluhm B."/>
            <person name="Cannon C."/>
            <person name="Castanera R."/>
            <person name="Culley D."/>
            <person name="Daum C."/>
            <person name="Ezra D."/>
            <person name="Gonzalez J."/>
            <person name="Henrissat B."/>
            <person name="Kuo A."/>
            <person name="Liang C."/>
            <person name="Lipzen A."/>
            <person name="Lutzoni F."/>
            <person name="Magnuson J."/>
            <person name="Mondo S."/>
            <person name="Nolan M."/>
            <person name="Ohm R."/>
            <person name="Pangilinan J."/>
            <person name="Park H.-J."/>
            <person name="Ramirez L."/>
            <person name="Alfaro M."/>
            <person name="Sun H."/>
            <person name="Tritt A."/>
            <person name="Yoshinaga Y."/>
            <person name="Zwiers L.-H."/>
            <person name="Turgeon B."/>
            <person name="Goodwin S."/>
            <person name="Spatafora J."/>
            <person name="Crous P."/>
            <person name="Grigoriev I."/>
        </authorList>
    </citation>
    <scope>NUCLEOTIDE SEQUENCE [LARGE SCALE GENOMIC DNA]</scope>
    <source>
        <strain evidence="3">CECT 20119</strain>
    </source>
</reference>
<organism evidence="2 3">
    <name type="scientific">Elsinoe ampelina</name>
    <dbReference type="NCBI Taxonomy" id="302913"/>
    <lineage>
        <taxon>Eukaryota</taxon>
        <taxon>Fungi</taxon>
        <taxon>Dikarya</taxon>
        <taxon>Ascomycota</taxon>
        <taxon>Pezizomycotina</taxon>
        <taxon>Dothideomycetes</taxon>
        <taxon>Dothideomycetidae</taxon>
        <taxon>Myriangiales</taxon>
        <taxon>Elsinoaceae</taxon>
        <taxon>Elsinoe</taxon>
    </lineage>
</organism>